<accession>A0AAP0QG34</accession>
<protein>
    <recommendedName>
        <fullName evidence="7">NAC domain-containing protein</fullName>
    </recommendedName>
</protein>
<dbReference type="PROSITE" id="PS51005">
    <property type="entry name" value="NAC"/>
    <property type="match status" value="1"/>
</dbReference>
<dbReference type="InterPro" id="IPR036093">
    <property type="entry name" value="NAC_dom_sf"/>
</dbReference>
<proteinExistence type="predicted"/>
<dbReference type="SUPFAM" id="SSF101941">
    <property type="entry name" value="NAC domain"/>
    <property type="match status" value="1"/>
</dbReference>
<evidence type="ECO:0000313" key="9">
    <source>
        <dbReference type="Proteomes" id="UP001428341"/>
    </source>
</evidence>
<keyword evidence="9" id="KW-1185">Reference proteome</keyword>
<feature type="compositionally biased region" description="Basic residues" evidence="6">
    <location>
        <begin position="72"/>
        <end position="85"/>
    </location>
</feature>
<keyword evidence="4" id="KW-0804">Transcription</keyword>
<name>A0AAP0QG34_9ROSI</name>
<dbReference type="GO" id="GO:0003677">
    <property type="term" value="F:DNA binding"/>
    <property type="evidence" value="ECO:0007669"/>
    <property type="project" value="UniProtKB-KW"/>
</dbReference>
<dbReference type="Gene3D" id="2.170.150.80">
    <property type="entry name" value="NAC domain"/>
    <property type="match status" value="1"/>
</dbReference>
<dbReference type="Pfam" id="PF02365">
    <property type="entry name" value="NAM"/>
    <property type="match status" value="1"/>
</dbReference>
<dbReference type="Proteomes" id="UP001428341">
    <property type="component" value="Unassembled WGS sequence"/>
</dbReference>
<keyword evidence="2" id="KW-0805">Transcription regulation</keyword>
<dbReference type="GO" id="GO:0006355">
    <property type="term" value="P:regulation of DNA-templated transcription"/>
    <property type="evidence" value="ECO:0007669"/>
    <property type="project" value="InterPro"/>
</dbReference>
<comment type="caution">
    <text evidence="8">The sequence shown here is derived from an EMBL/GenBank/DDBJ whole genome shotgun (WGS) entry which is preliminary data.</text>
</comment>
<feature type="domain" description="NAC" evidence="7">
    <location>
        <begin position="3"/>
        <end position="139"/>
    </location>
</feature>
<evidence type="ECO:0000256" key="3">
    <source>
        <dbReference type="ARBA" id="ARBA00023125"/>
    </source>
</evidence>
<dbReference type="AlphaFoldDB" id="A0AAP0QG34"/>
<dbReference type="InterPro" id="IPR003441">
    <property type="entry name" value="NAC-dom"/>
</dbReference>
<evidence type="ECO:0000313" key="8">
    <source>
        <dbReference type="EMBL" id="KAK9187729.1"/>
    </source>
</evidence>
<dbReference type="GO" id="GO:0005634">
    <property type="term" value="C:nucleus"/>
    <property type="evidence" value="ECO:0007669"/>
    <property type="project" value="UniProtKB-SubCell"/>
</dbReference>
<feature type="region of interest" description="Disordered" evidence="6">
    <location>
        <begin position="72"/>
        <end position="105"/>
    </location>
</feature>
<sequence length="139" mass="16066">MGSLTGIGFRPLDEEIIDLLKKKRLDPGSSVQTIKEIDFYSFDPWELPGLSEIQSTEDVWYFFCKPKYKGAKRKRSGQQRHRKTKSGTWKMTGGGSEMKRKNSTEARRALWRNRYLGLSIPDPETRSLQNIDRVLVKNG</sequence>
<evidence type="ECO:0000256" key="6">
    <source>
        <dbReference type="SAM" id="MobiDB-lite"/>
    </source>
</evidence>
<evidence type="ECO:0000259" key="7">
    <source>
        <dbReference type="PROSITE" id="PS51005"/>
    </source>
</evidence>
<evidence type="ECO:0000256" key="1">
    <source>
        <dbReference type="ARBA" id="ARBA00004123"/>
    </source>
</evidence>
<organism evidence="8 9">
    <name type="scientific">Citrus x changshan-huyou</name>
    <dbReference type="NCBI Taxonomy" id="2935761"/>
    <lineage>
        <taxon>Eukaryota</taxon>
        <taxon>Viridiplantae</taxon>
        <taxon>Streptophyta</taxon>
        <taxon>Embryophyta</taxon>
        <taxon>Tracheophyta</taxon>
        <taxon>Spermatophyta</taxon>
        <taxon>Magnoliopsida</taxon>
        <taxon>eudicotyledons</taxon>
        <taxon>Gunneridae</taxon>
        <taxon>Pentapetalae</taxon>
        <taxon>rosids</taxon>
        <taxon>malvids</taxon>
        <taxon>Sapindales</taxon>
        <taxon>Rutaceae</taxon>
        <taxon>Aurantioideae</taxon>
        <taxon>Citrus</taxon>
    </lineage>
</organism>
<keyword evidence="5" id="KW-0539">Nucleus</keyword>
<comment type="subcellular location">
    <subcellularLocation>
        <location evidence="1">Nucleus</location>
    </subcellularLocation>
</comment>
<evidence type="ECO:0000256" key="4">
    <source>
        <dbReference type="ARBA" id="ARBA00023163"/>
    </source>
</evidence>
<evidence type="ECO:0000256" key="2">
    <source>
        <dbReference type="ARBA" id="ARBA00023015"/>
    </source>
</evidence>
<evidence type="ECO:0000256" key="5">
    <source>
        <dbReference type="ARBA" id="ARBA00023242"/>
    </source>
</evidence>
<dbReference type="EMBL" id="JBCGBO010000007">
    <property type="protein sequence ID" value="KAK9187729.1"/>
    <property type="molecule type" value="Genomic_DNA"/>
</dbReference>
<dbReference type="PANTHER" id="PTHR31989">
    <property type="entry name" value="NAC DOMAIN-CONTAINING PROTEIN 82-RELATED"/>
    <property type="match status" value="1"/>
</dbReference>
<keyword evidence="3" id="KW-0238">DNA-binding</keyword>
<reference evidence="8 9" key="1">
    <citation type="submission" date="2024-05" db="EMBL/GenBank/DDBJ databases">
        <title>Haplotype-resolved chromosome-level genome assembly of Huyou (Citrus changshanensis).</title>
        <authorList>
            <person name="Miao C."/>
            <person name="Chen W."/>
            <person name="Wu Y."/>
            <person name="Wang L."/>
            <person name="Zhao S."/>
            <person name="Grierson D."/>
            <person name="Xu C."/>
            <person name="Chen K."/>
        </authorList>
    </citation>
    <scope>NUCLEOTIDE SEQUENCE [LARGE SCALE GENOMIC DNA]</scope>
    <source>
        <strain evidence="8">01-14</strain>
        <tissue evidence="8">Leaf</tissue>
    </source>
</reference>
<gene>
    <name evidence="8" type="ORF">WN944_019127</name>
</gene>